<dbReference type="InterPro" id="IPR006311">
    <property type="entry name" value="TAT_signal"/>
</dbReference>
<dbReference type="Gene3D" id="3.90.1720.10">
    <property type="entry name" value="endopeptidase domain like (from Nostoc punctiforme)"/>
    <property type="match status" value="1"/>
</dbReference>
<dbReference type="EMBL" id="NFIE01000025">
    <property type="protein sequence ID" value="OUN85360.1"/>
    <property type="molecule type" value="Genomic_DNA"/>
</dbReference>
<dbReference type="Pfam" id="PF24568">
    <property type="entry name" value="CC_PcsB"/>
    <property type="match status" value="1"/>
</dbReference>
<keyword evidence="6" id="KW-1185">Reference proteome</keyword>
<reference evidence="6" key="1">
    <citation type="submission" date="2017-04" db="EMBL/GenBank/DDBJ databases">
        <title>Function of individual gut microbiota members based on whole genome sequencing of pure cultures obtained from chicken caecum.</title>
        <authorList>
            <person name="Medvecky M."/>
            <person name="Cejkova D."/>
            <person name="Polansky O."/>
            <person name="Karasova D."/>
            <person name="Kubasova T."/>
            <person name="Cizek A."/>
            <person name="Rychlik I."/>
        </authorList>
    </citation>
    <scope>NUCLEOTIDE SEQUENCE [LARGE SCALE GENOMIC DNA]</scope>
    <source>
        <strain evidence="6">An5</strain>
    </source>
</reference>
<feature type="region of interest" description="Disordered" evidence="3">
    <location>
        <begin position="250"/>
        <end position="279"/>
    </location>
</feature>
<gene>
    <name evidence="5" type="ORF">B5G02_09240</name>
</gene>
<keyword evidence="2" id="KW-0175">Coiled coil</keyword>
<dbReference type="InterPro" id="IPR038765">
    <property type="entry name" value="Papain-like_cys_pep_sf"/>
</dbReference>
<dbReference type="InterPro" id="IPR057309">
    <property type="entry name" value="PcsB_CC"/>
</dbReference>
<accession>A0A1Y3XTE3</accession>
<comment type="caution">
    <text evidence="5">The sequence shown here is derived from an EMBL/GenBank/DDBJ whole genome shotgun (WGS) entry which is preliminary data.</text>
</comment>
<sequence>MSHRSDFPGGTPIPSDTRNTAPAAPSGCTRRDAIKMTLAAAGLATLFASPITARATPQASQETLDALDDAQTRLDEVQAQLDDLSAQYQELSKKQDETISQIEDVTAQIEATEAEIAEQEEQLAAKQEVLSERVATSYKNGGNETLSILLSATTFDELISNAYYVEKINEADREVIAEIEEIRTQLEQKRQSLEDQKAELEELKAAQAEQLSEMQQKQQETQEILNGLDDEVKQLIAKRDEEILAAAQAEAEAERRRQEAMAGGGSSTPPVLPAAGSGQDYSAASSAQKRVVDSCYYTASPGLGWCAAWVSYVFSNAGIGSVWGNACDMYNMYCTSSDKSALQVGMIIAVSTHNLTSAGRIYGHVGIYIGDDKVMHNVGPIATYGLDQWINTYGTTVTPRWGWALGKDLSQMS</sequence>
<proteinExistence type="predicted"/>
<feature type="coiled-coil region" evidence="2">
    <location>
        <begin position="60"/>
        <end position="129"/>
    </location>
</feature>
<dbReference type="AlphaFoldDB" id="A0A1Y3XTE3"/>
<evidence type="ECO:0000256" key="2">
    <source>
        <dbReference type="SAM" id="Coils"/>
    </source>
</evidence>
<protein>
    <recommendedName>
        <fullName evidence="4">Peptidoglycan hydrolase PcsB coiled-coil domain-containing protein</fullName>
    </recommendedName>
</protein>
<organism evidence="5 6">
    <name type="scientific">[Collinsella] massiliensis</name>
    <dbReference type="NCBI Taxonomy" id="1232426"/>
    <lineage>
        <taxon>Bacteria</taxon>
        <taxon>Bacillati</taxon>
        <taxon>Actinomycetota</taxon>
        <taxon>Coriobacteriia</taxon>
        <taxon>Coriobacteriales</taxon>
        <taxon>Coriobacteriaceae</taxon>
        <taxon>Enorma</taxon>
    </lineage>
</organism>
<keyword evidence="1" id="KW-0732">Signal</keyword>
<dbReference type="SUPFAM" id="SSF54001">
    <property type="entry name" value="Cysteine proteinases"/>
    <property type="match status" value="1"/>
</dbReference>
<dbReference type="Gene3D" id="6.10.250.3150">
    <property type="match status" value="1"/>
</dbReference>
<dbReference type="RefSeq" id="WP_094336000.1">
    <property type="nucleotide sequence ID" value="NZ_NFIE01000025.1"/>
</dbReference>
<dbReference type="OrthoDB" id="9812962at2"/>
<feature type="domain" description="Peptidoglycan hydrolase PcsB coiled-coil" evidence="4">
    <location>
        <begin position="116"/>
        <end position="189"/>
    </location>
</feature>
<evidence type="ECO:0000313" key="5">
    <source>
        <dbReference type="EMBL" id="OUN85360.1"/>
    </source>
</evidence>
<evidence type="ECO:0000256" key="1">
    <source>
        <dbReference type="ARBA" id="ARBA00022729"/>
    </source>
</evidence>
<evidence type="ECO:0000256" key="3">
    <source>
        <dbReference type="SAM" id="MobiDB-lite"/>
    </source>
</evidence>
<name>A0A1Y3XTE3_9ACTN</name>
<dbReference type="Proteomes" id="UP000195781">
    <property type="component" value="Unassembled WGS sequence"/>
</dbReference>
<evidence type="ECO:0000313" key="6">
    <source>
        <dbReference type="Proteomes" id="UP000195781"/>
    </source>
</evidence>
<feature type="region of interest" description="Disordered" evidence="3">
    <location>
        <begin position="1"/>
        <end position="28"/>
    </location>
</feature>
<dbReference type="PROSITE" id="PS51318">
    <property type="entry name" value="TAT"/>
    <property type="match status" value="1"/>
</dbReference>
<evidence type="ECO:0000259" key="4">
    <source>
        <dbReference type="Pfam" id="PF24568"/>
    </source>
</evidence>